<dbReference type="PANTHER" id="PTHR10672">
    <property type="entry name" value="ADDUCIN"/>
    <property type="match status" value="1"/>
</dbReference>
<feature type="domain" description="Class II aldolase/adducin N-terminal" evidence="2">
    <location>
        <begin position="120"/>
        <end position="306"/>
    </location>
</feature>
<dbReference type="EMBL" id="QKWK01000009">
    <property type="protein sequence ID" value="TXT07096.1"/>
    <property type="molecule type" value="Genomic_DNA"/>
</dbReference>
<evidence type="ECO:0000313" key="3">
    <source>
        <dbReference type="EMBL" id="TXT07096.1"/>
    </source>
</evidence>
<dbReference type="GO" id="GO:0005856">
    <property type="term" value="C:cytoskeleton"/>
    <property type="evidence" value="ECO:0007669"/>
    <property type="project" value="TreeGrafter"/>
</dbReference>
<dbReference type="InterPro" id="IPR051017">
    <property type="entry name" value="Aldolase-II_Adducin_sf"/>
</dbReference>
<reference evidence="3 4" key="1">
    <citation type="journal article" date="2019" name="PLoS Genet.">
        <title>Convergent evolution of linked mating-type loci in basidiomycete fungi.</title>
        <authorList>
            <person name="Sun S."/>
            <person name="Coelho M.A."/>
            <person name="Heitman J."/>
            <person name="Nowrousian M."/>
        </authorList>
    </citation>
    <scope>NUCLEOTIDE SEQUENCE [LARGE SCALE GENOMIC DNA]</scope>
    <source>
        <strain evidence="3 4">CBS 4282</strain>
    </source>
</reference>
<dbReference type="GO" id="GO:0051015">
    <property type="term" value="F:actin filament binding"/>
    <property type="evidence" value="ECO:0007669"/>
    <property type="project" value="TreeGrafter"/>
</dbReference>
<protein>
    <recommendedName>
        <fullName evidence="2">Class II aldolase/adducin N-terminal domain-containing protein</fullName>
    </recommendedName>
</protein>
<dbReference type="SUPFAM" id="SSF53639">
    <property type="entry name" value="AraD/HMP-PK domain-like"/>
    <property type="match status" value="1"/>
</dbReference>
<proteinExistence type="predicted"/>
<dbReference type="FunFam" id="3.40.225.10:FF:000009">
    <property type="entry name" value="Class II aldolase/adducin N-terminal"/>
    <property type="match status" value="1"/>
</dbReference>
<dbReference type="InterPro" id="IPR036409">
    <property type="entry name" value="Aldolase_II/adducin_N_sf"/>
</dbReference>
<name>A0A7D8UXD5_VANHU</name>
<dbReference type="AlphaFoldDB" id="A0A7D8UXD5"/>
<dbReference type="SMART" id="SM01007">
    <property type="entry name" value="Aldolase_II"/>
    <property type="match status" value="1"/>
</dbReference>
<dbReference type="InterPro" id="IPR001303">
    <property type="entry name" value="Aldolase_II/adducin_N"/>
</dbReference>
<evidence type="ECO:0000256" key="1">
    <source>
        <dbReference type="SAM" id="MobiDB-lite"/>
    </source>
</evidence>
<gene>
    <name evidence="3" type="ORF">VHUM_03266</name>
</gene>
<dbReference type="Proteomes" id="UP000473826">
    <property type="component" value="Unassembled WGS sequence"/>
</dbReference>
<dbReference type="PANTHER" id="PTHR10672:SF39">
    <property type="entry name" value="CLASS II ALDOLASE_ADDUCIN N-TERMINAL DOMAIN-CONTAINING PROTEIN"/>
    <property type="match status" value="1"/>
</dbReference>
<sequence length="356" mass="38325">MGCNHADLSCLDTLVLLLTPVHDTATRLSTRRVHPPATQHHGSDPDNDGIGHRAPRQRPQAPLGRRLARGQARPGRCRAALSTACQAAAHGTASSFPCRHALPFHRHKDPADPQRKLIKERLAGAYRIFHRLGYDDGVAGHITVRDTVRPDAFWVNPYGLAFDLITASSLLLVSHDGEVLEGGYPGNGQLYNAAGFTIHGAIHAARPDIHAAAHSHSQFGRAFSALGRNIDIANWEGAQYAETVKLYSSFGGVVLGDEEGQNITRALGPQGKGVILQNHGILTAAGTVDAAVLYFMRLEKLCEAQLESDAAGGGGVLSDADVHAVFSELGSEDEAYRQAQEIYEWLEAEEGEGYKE</sequence>
<dbReference type="OrthoDB" id="3238794at2759"/>
<dbReference type="Gene3D" id="3.40.225.10">
    <property type="entry name" value="Class II aldolase/adducin N-terminal domain"/>
    <property type="match status" value="1"/>
</dbReference>
<dbReference type="Pfam" id="PF00596">
    <property type="entry name" value="Aldolase_II"/>
    <property type="match status" value="1"/>
</dbReference>
<accession>A0A7D8UXD5</accession>
<feature type="region of interest" description="Disordered" evidence="1">
    <location>
        <begin position="28"/>
        <end position="72"/>
    </location>
</feature>
<organism evidence="3 4">
    <name type="scientific">Vanrija humicola</name>
    <name type="common">Yeast</name>
    <name type="synonym">Cryptococcus humicola</name>
    <dbReference type="NCBI Taxonomy" id="5417"/>
    <lineage>
        <taxon>Eukaryota</taxon>
        <taxon>Fungi</taxon>
        <taxon>Dikarya</taxon>
        <taxon>Basidiomycota</taxon>
        <taxon>Agaricomycotina</taxon>
        <taxon>Tremellomycetes</taxon>
        <taxon>Trichosporonales</taxon>
        <taxon>Trichosporonaceae</taxon>
        <taxon>Vanrija</taxon>
    </lineage>
</organism>
<evidence type="ECO:0000259" key="2">
    <source>
        <dbReference type="SMART" id="SM01007"/>
    </source>
</evidence>
<comment type="caution">
    <text evidence="3">The sequence shown here is derived from an EMBL/GenBank/DDBJ whole genome shotgun (WGS) entry which is preliminary data.</text>
</comment>
<keyword evidence="4" id="KW-1185">Reference proteome</keyword>
<evidence type="ECO:0000313" key="4">
    <source>
        <dbReference type="Proteomes" id="UP000473826"/>
    </source>
</evidence>